<gene>
    <name evidence="3" type="ORF">HAT2_00612</name>
</gene>
<dbReference type="GO" id="GO:0006508">
    <property type="term" value="P:proteolysis"/>
    <property type="evidence" value="ECO:0007669"/>
    <property type="project" value="UniProtKB-KW"/>
</dbReference>
<feature type="domain" description="Peptidase M16 middle/third" evidence="2">
    <location>
        <begin position="149"/>
        <end position="403"/>
    </location>
</feature>
<protein>
    <submittedName>
        <fullName evidence="3">Protease III</fullName>
    </submittedName>
</protein>
<comment type="caution">
    <text evidence="3">The sequence shown here is derived from an EMBL/GenBank/DDBJ whole genome shotgun (WGS) entry which is preliminary data.</text>
</comment>
<dbReference type="RefSeq" id="WP_114544540.1">
    <property type="nucleotide sequence ID" value="NZ_QQBG01000023.1"/>
</dbReference>
<keyword evidence="3" id="KW-0378">Hydrolase</keyword>
<dbReference type="AlphaFoldDB" id="A0A369KHN1"/>
<dbReference type="GO" id="GO:0046872">
    <property type="term" value="F:metal ion binding"/>
    <property type="evidence" value="ECO:0007669"/>
    <property type="project" value="UniProtKB-KW"/>
</dbReference>
<dbReference type="PANTHER" id="PTHR43690:SF18">
    <property type="entry name" value="INSULIN-DEGRADING ENZYME-RELATED"/>
    <property type="match status" value="1"/>
</dbReference>
<name>A0A369KHN1_9BACT</name>
<dbReference type="PANTHER" id="PTHR43690">
    <property type="entry name" value="NARDILYSIN"/>
    <property type="match status" value="1"/>
</dbReference>
<dbReference type="GO" id="GO:0008233">
    <property type="term" value="F:peptidase activity"/>
    <property type="evidence" value="ECO:0007669"/>
    <property type="project" value="UniProtKB-KW"/>
</dbReference>
<evidence type="ECO:0000259" key="2">
    <source>
        <dbReference type="Pfam" id="PF16187"/>
    </source>
</evidence>
<evidence type="ECO:0000313" key="3">
    <source>
        <dbReference type="EMBL" id="RDB31274.1"/>
    </source>
</evidence>
<reference evidence="3 4" key="1">
    <citation type="submission" date="2018-07" db="EMBL/GenBank/DDBJ databases">
        <title>Comparative genomics of the Candidatus Parilichlamydiaceae reveals evidence of convergent evolution and genome reduction in the phylum Chlamydiae.</title>
        <authorList>
            <person name="Taylor-Brown A."/>
            <person name="Polkinghorne A."/>
        </authorList>
    </citation>
    <scope>NUCLEOTIDE SEQUENCE [LARGE SCALE GENOMIC DNA]</scope>
    <source>
        <strain evidence="3 4">Hat2</strain>
    </source>
</reference>
<dbReference type="Gene3D" id="3.30.830.10">
    <property type="entry name" value="Metalloenzyme, LuxS/M16 peptidase-like"/>
    <property type="match status" value="2"/>
</dbReference>
<evidence type="ECO:0000313" key="4">
    <source>
        <dbReference type="Proteomes" id="UP000253816"/>
    </source>
</evidence>
<dbReference type="EMBL" id="QQBG01000023">
    <property type="protein sequence ID" value="RDB31274.1"/>
    <property type="molecule type" value="Genomic_DNA"/>
</dbReference>
<sequence length="664" mass="75914">MFKRLGIGVMACLVSCLHAEENNLLTQPERGVDFVYSPKDDFPTITLSWSERADLIEQIVTYPGFALNRFFCDPREGTLLDYLIQNQLAEDIRTFSQENRQEVTMSIQCDLTPKGVACWPQVLSEILYQLNSIKERDLTIWTEDEALVESLIKQLSNRGKSTEILFATKDKFQFSPSSLQDVIKALFSLPLKIKLECPQTATIDTQDVLVGEEGDMKLVLSRLPKNQSTLAKLDEANRFLPRDTLRFRATVSQMSLKKTPKKVTNSRGQNLFYLDEKCFGTPKTVWRIHFSHPYFVSNQPKEMALAQLWKHLLIQNLKPISREALLALSRVEVQETPTGFSLSLSLWNEVTQLNFKTILECIRAPKTNAKIWGQTKTACLREIDKKSNKPPMEYAKHAIQETIGLVKRLTEEEVRQAVSSVTLKQFQAFLQQEPREASLEGVYIGNQSMKAISSAWEDLGDTFNKCSPTKSFVTIPQSGVTRVLLKLEKQEKIVSSAIYIGESFSFFSHIIAAFLRKEIASWVDQELVLDRTLSRGEVELLEKNGMLFLTITLQSSVLLPSGLEWKLDDILISGLKKFEDKKYFDPSSFDAFKQSFIRKKNELPDCIESWATQTEDLAFLKQENWRFWQNISTSARSLNWSIAKGYVQAVLSPQMARRYIISIE</sequence>
<keyword evidence="4" id="KW-1185">Reference proteome</keyword>
<dbReference type="InterPro" id="IPR011249">
    <property type="entry name" value="Metalloenz_LuxS/M16"/>
</dbReference>
<proteinExistence type="predicted"/>
<accession>A0A369KHN1</accession>
<evidence type="ECO:0000256" key="1">
    <source>
        <dbReference type="ARBA" id="ARBA00022723"/>
    </source>
</evidence>
<dbReference type="SUPFAM" id="SSF63411">
    <property type="entry name" value="LuxS/MPP-like metallohydrolase"/>
    <property type="match status" value="2"/>
</dbReference>
<keyword evidence="3" id="KW-0645">Protease</keyword>
<keyword evidence="1" id="KW-0479">Metal-binding</keyword>
<organism evidence="3 4">
    <name type="scientific">Candidatus Similichlamydia laticola</name>
    <dbReference type="NCBI Taxonomy" id="2170265"/>
    <lineage>
        <taxon>Bacteria</taxon>
        <taxon>Pseudomonadati</taxon>
        <taxon>Chlamydiota</taxon>
        <taxon>Chlamydiia</taxon>
        <taxon>Parachlamydiales</taxon>
        <taxon>Candidatus Parilichlamydiaceae</taxon>
        <taxon>Candidatus Similichlamydia</taxon>
    </lineage>
</organism>
<dbReference type="Proteomes" id="UP000253816">
    <property type="component" value="Unassembled WGS sequence"/>
</dbReference>
<dbReference type="InterPro" id="IPR032632">
    <property type="entry name" value="Peptidase_M16_M"/>
</dbReference>
<dbReference type="InterPro" id="IPR050626">
    <property type="entry name" value="Peptidase_M16"/>
</dbReference>
<dbReference type="Pfam" id="PF16187">
    <property type="entry name" value="Peptidase_M16_M"/>
    <property type="match status" value="1"/>
</dbReference>